<evidence type="ECO:0000313" key="2">
    <source>
        <dbReference type="Proteomes" id="UP000423525"/>
    </source>
</evidence>
<dbReference type="KEGG" id="crf:FRC0190_00066"/>
<dbReference type="EMBL" id="LR738855">
    <property type="protein sequence ID" value="VZH84019.1"/>
    <property type="molecule type" value="Genomic_DNA"/>
</dbReference>
<organism evidence="1 2">
    <name type="scientific">Corynebacterium rouxii</name>
    <dbReference type="NCBI Taxonomy" id="2719119"/>
    <lineage>
        <taxon>Bacteria</taxon>
        <taxon>Bacillati</taxon>
        <taxon>Actinomycetota</taxon>
        <taxon>Actinomycetes</taxon>
        <taxon>Mycobacteriales</taxon>
        <taxon>Corynebacteriaceae</taxon>
        <taxon>Corynebacterium</taxon>
    </lineage>
</organism>
<dbReference type="AlphaFoldDB" id="A0A6I8M958"/>
<gene>
    <name evidence="1" type="ORF">FRC0190_00066</name>
</gene>
<dbReference type="Proteomes" id="UP000423525">
    <property type="component" value="Chromosome"/>
</dbReference>
<evidence type="ECO:0000313" key="1">
    <source>
        <dbReference type="EMBL" id="VZH84019.1"/>
    </source>
</evidence>
<evidence type="ECO:0008006" key="3">
    <source>
        <dbReference type="Google" id="ProtNLM"/>
    </source>
</evidence>
<name>A0A6I8M958_9CORY</name>
<proteinExistence type="predicted"/>
<accession>A0A6I8M958</accession>
<sequence length="240" mass="27389">MDPYTNPLTCMDACRIINALPHPRRNTYLTIARDNAETEKITILAAKLYLWNGYLASVIDRTTGEIEVLLRNFMDKSLSQWNSALPRCGSREWLTAPEGELKELVIPSKGKPLRDFAHLQTVEGTPTHDDYVAGLTFGNWVHLLPKKHASEKNVRVILWNEAFAPHLNSPDRVDFQQRVMAVKDIRNRATHRRPLVKDIKAVSKAHQDCVTIAKAINEDLGIWLRNEKWIPQALKKSPLL</sequence>
<reference evidence="1 2" key="1">
    <citation type="submission" date="2019-11" db="EMBL/GenBank/DDBJ databases">
        <authorList>
            <person name="Brisse S."/>
        </authorList>
    </citation>
    <scope>NUCLEOTIDE SEQUENCE [LARGE SCALE GENOMIC DNA]</scope>
    <source>
        <strain evidence="1">FRC0190</strain>
    </source>
</reference>
<protein>
    <recommendedName>
        <fullName evidence="3">Abi-like protein</fullName>
    </recommendedName>
</protein>